<evidence type="ECO:0000313" key="2">
    <source>
        <dbReference type="Proteomes" id="UP000183995"/>
    </source>
</evidence>
<dbReference type="InterPro" id="IPR012338">
    <property type="entry name" value="Beta-lactam/transpept-like"/>
</dbReference>
<evidence type="ECO:0000313" key="1">
    <source>
        <dbReference type="EMBL" id="SHH59089.1"/>
    </source>
</evidence>
<dbReference type="Proteomes" id="UP000183995">
    <property type="component" value="Unassembled WGS sequence"/>
</dbReference>
<dbReference type="SUPFAM" id="SSF56601">
    <property type="entry name" value="beta-lactamase/transpeptidase-like"/>
    <property type="match status" value="1"/>
</dbReference>
<organism evidence="1 2">
    <name type="scientific">Sporobacter termitidis DSM 10068</name>
    <dbReference type="NCBI Taxonomy" id="1123282"/>
    <lineage>
        <taxon>Bacteria</taxon>
        <taxon>Bacillati</taxon>
        <taxon>Bacillota</taxon>
        <taxon>Clostridia</taxon>
        <taxon>Eubacteriales</taxon>
        <taxon>Oscillospiraceae</taxon>
        <taxon>Sporobacter</taxon>
    </lineage>
</organism>
<sequence length="80" mass="9096">MKCMIAFSNANPQTGGTDNTISENMRKSMKKDGILCGLVMRNEHIIFEYYKNKKAENGIHHINSSTKSFTSRVQKALHLH</sequence>
<dbReference type="Gene3D" id="3.40.710.10">
    <property type="entry name" value="DD-peptidase/beta-lactamase superfamily"/>
    <property type="match status" value="1"/>
</dbReference>
<keyword evidence="2" id="KW-1185">Reference proteome</keyword>
<dbReference type="EMBL" id="FQXV01000001">
    <property type="protein sequence ID" value="SHH59089.1"/>
    <property type="molecule type" value="Genomic_DNA"/>
</dbReference>
<dbReference type="AlphaFoldDB" id="A0A1M5U804"/>
<proteinExistence type="predicted"/>
<name>A0A1M5U804_9FIRM</name>
<protein>
    <submittedName>
        <fullName evidence="1">Uncharacterized protein</fullName>
    </submittedName>
</protein>
<accession>A0A1M5U804</accession>
<gene>
    <name evidence="1" type="ORF">SAMN02745823_00397</name>
</gene>
<reference evidence="1 2" key="1">
    <citation type="submission" date="2016-11" db="EMBL/GenBank/DDBJ databases">
        <authorList>
            <person name="Jaros S."/>
            <person name="Januszkiewicz K."/>
            <person name="Wedrychowicz H."/>
        </authorList>
    </citation>
    <scope>NUCLEOTIDE SEQUENCE [LARGE SCALE GENOMIC DNA]</scope>
    <source>
        <strain evidence="1 2">DSM 10068</strain>
    </source>
</reference>